<evidence type="ECO:0000313" key="3">
    <source>
        <dbReference type="EMBL" id="KAJ6242385.1"/>
    </source>
</evidence>
<organism evidence="3 4">
    <name type="scientific">Anaeramoeba flamelloides</name>
    <dbReference type="NCBI Taxonomy" id="1746091"/>
    <lineage>
        <taxon>Eukaryota</taxon>
        <taxon>Metamonada</taxon>
        <taxon>Anaeramoebidae</taxon>
        <taxon>Anaeramoeba</taxon>
    </lineage>
</organism>
<gene>
    <name evidence="3" type="ORF">M0813_22523</name>
</gene>
<feature type="coiled-coil region" evidence="1">
    <location>
        <begin position="152"/>
        <end position="186"/>
    </location>
</feature>
<dbReference type="Proteomes" id="UP001150062">
    <property type="component" value="Unassembled WGS sequence"/>
</dbReference>
<accession>A0ABQ8YCS9</accession>
<evidence type="ECO:0000256" key="2">
    <source>
        <dbReference type="SAM" id="MobiDB-lite"/>
    </source>
</evidence>
<name>A0ABQ8YCS9_9EUKA</name>
<evidence type="ECO:0000313" key="4">
    <source>
        <dbReference type="Proteomes" id="UP001150062"/>
    </source>
</evidence>
<reference evidence="3" key="1">
    <citation type="submission" date="2022-08" db="EMBL/GenBank/DDBJ databases">
        <title>Novel sulfate-reducing endosymbionts in the free-living metamonad Anaeramoeba.</title>
        <authorList>
            <person name="Jerlstrom-Hultqvist J."/>
            <person name="Cepicka I."/>
            <person name="Gallot-Lavallee L."/>
            <person name="Salas-Leiva D."/>
            <person name="Curtis B.A."/>
            <person name="Zahonova K."/>
            <person name="Pipaliya S."/>
            <person name="Dacks J."/>
            <person name="Roger A.J."/>
        </authorList>
    </citation>
    <scope>NUCLEOTIDE SEQUENCE</scope>
    <source>
        <strain evidence="3">Schooner1</strain>
    </source>
</reference>
<feature type="region of interest" description="Disordered" evidence="2">
    <location>
        <begin position="43"/>
        <end position="62"/>
    </location>
</feature>
<keyword evidence="1" id="KW-0175">Coiled coil</keyword>
<protein>
    <recommendedName>
        <fullName evidence="5">BZIP domain-containing protein</fullName>
    </recommendedName>
</protein>
<evidence type="ECO:0000256" key="1">
    <source>
        <dbReference type="SAM" id="Coils"/>
    </source>
</evidence>
<keyword evidence="4" id="KW-1185">Reference proteome</keyword>
<sequence>MNIEQEEMSNIPESLTKSDILRMNAFMHGGVYQQEVENNVQLQQQGQEQEQEQGQEQEQEQKSLNISFDPNLSNTQMDNSFGLLNERSDQFNSFNSFNSQQNTSVSFSQEEDRNILLKRNRIKQRTRREKIKNILMENLNMKKQQEELVGILKQLQSQLKMERELRISQEQELTKYRELLKQLLLKGVNINPEDY</sequence>
<evidence type="ECO:0008006" key="5">
    <source>
        <dbReference type="Google" id="ProtNLM"/>
    </source>
</evidence>
<proteinExistence type="predicted"/>
<feature type="compositionally biased region" description="Acidic residues" evidence="2">
    <location>
        <begin position="49"/>
        <end position="58"/>
    </location>
</feature>
<comment type="caution">
    <text evidence="3">The sequence shown here is derived from an EMBL/GenBank/DDBJ whole genome shotgun (WGS) entry which is preliminary data.</text>
</comment>
<dbReference type="EMBL" id="JAOAOG010000175">
    <property type="protein sequence ID" value="KAJ6242385.1"/>
    <property type="molecule type" value="Genomic_DNA"/>
</dbReference>